<sequence length="275" mass="31167">MGNQRKKNDLRAIGCDGKKDSPEATARIRHLKWLEKKGVLDRVLDVILSELEPEQGILGREALETEQDVLPVESLLHGSALIEGLRSAGMRLDDGTLTTPFLACYEKFCGYDHVSNIIDYSPATIERGDHPAWDILIGLEHPPQGQTTEENNDNRPAEKISVLTEATTRARHSGGQPGRVYVYNKVVDMIIDDILKGHPEISPADAWDRFYQRAPGWQDFYHQDDNTFAITFEPGPPGSRPPCLALSYWTTHFESRKTEYTKATFSRRLRKQRPR</sequence>
<keyword evidence="2" id="KW-1185">Reference proteome</keyword>
<dbReference type="Proteomes" id="UP000234845">
    <property type="component" value="Unassembled WGS sequence"/>
</dbReference>
<evidence type="ECO:0000313" key="1">
    <source>
        <dbReference type="EMBL" id="PLW82520.1"/>
    </source>
</evidence>
<dbReference type="AlphaFoldDB" id="A0A2N5Y293"/>
<dbReference type="RefSeq" id="WP_101521772.1">
    <property type="nucleotide sequence ID" value="NZ_PKLZ01000008.1"/>
</dbReference>
<comment type="caution">
    <text evidence="1">The sequence shown here is derived from an EMBL/GenBank/DDBJ whole genome shotgun (WGS) entry which is preliminary data.</text>
</comment>
<evidence type="ECO:0000313" key="2">
    <source>
        <dbReference type="Proteomes" id="UP000234845"/>
    </source>
</evidence>
<reference evidence="2" key="1">
    <citation type="submission" date="2017-11" db="EMBL/GenBank/DDBJ databases">
        <title>The draft genome sequence of Chromatocurvus sp. F02.</title>
        <authorList>
            <person name="Du Z.-J."/>
            <person name="Chang Y.-Q."/>
        </authorList>
    </citation>
    <scope>NUCLEOTIDE SEQUENCE [LARGE SCALE GENOMIC DNA]</scope>
    <source>
        <strain evidence="2">F02</strain>
    </source>
</reference>
<protein>
    <submittedName>
        <fullName evidence="1">Uncharacterized protein</fullName>
    </submittedName>
</protein>
<gene>
    <name evidence="1" type="ORF">CWI75_12280</name>
</gene>
<name>A0A2N5Y293_9GAMM</name>
<organism evidence="1 2">
    <name type="scientific">Kineobactrum sediminis</name>
    <dbReference type="NCBI Taxonomy" id="1905677"/>
    <lineage>
        <taxon>Bacteria</taxon>
        <taxon>Pseudomonadati</taxon>
        <taxon>Pseudomonadota</taxon>
        <taxon>Gammaproteobacteria</taxon>
        <taxon>Cellvibrionales</taxon>
        <taxon>Halieaceae</taxon>
        <taxon>Kineobactrum</taxon>
    </lineage>
</organism>
<accession>A0A2N5Y293</accession>
<dbReference type="EMBL" id="PKLZ01000008">
    <property type="protein sequence ID" value="PLW82520.1"/>
    <property type="molecule type" value="Genomic_DNA"/>
</dbReference>
<proteinExistence type="predicted"/>